<dbReference type="AlphaFoldDB" id="A0A913WZ04"/>
<dbReference type="CDD" id="cd01771">
    <property type="entry name" value="UBX_UBXN3A"/>
    <property type="match status" value="1"/>
</dbReference>
<dbReference type="CDD" id="cd17129">
    <property type="entry name" value="Ubl1_FAF1"/>
    <property type="match status" value="1"/>
</dbReference>
<dbReference type="InterPro" id="IPR049483">
    <property type="entry name" value="FAF1_2-like_UAS"/>
</dbReference>
<evidence type="ECO:0000259" key="4">
    <source>
        <dbReference type="PROSITE" id="PS50053"/>
    </source>
</evidence>
<dbReference type="GO" id="GO:0005634">
    <property type="term" value="C:nucleus"/>
    <property type="evidence" value="ECO:0007669"/>
    <property type="project" value="TreeGrafter"/>
</dbReference>
<dbReference type="SMART" id="SM00166">
    <property type="entry name" value="UBX"/>
    <property type="match status" value="1"/>
</dbReference>
<evidence type="ECO:0008006" key="7">
    <source>
        <dbReference type="Google" id="ProtNLM"/>
    </source>
</evidence>
<evidence type="ECO:0000313" key="6">
    <source>
        <dbReference type="Proteomes" id="UP000887567"/>
    </source>
</evidence>
<dbReference type="Pfam" id="PF14555">
    <property type="entry name" value="UBA_4"/>
    <property type="match status" value="1"/>
</dbReference>
<dbReference type="GO" id="GO:0036503">
    <property type="term" value="P:ERAD pathway"/>
    <property type="evidence" value="ECO:0007669"/>
    <property type="project" value="TreeGrafter"/>
</dbReference>
<dbReference type="RefSeq" id="XP_020896306.2">
    <property type="nucleotide sequence ID" value="XM_021040647.2"/>
</dbReference>
<dbReference type="SMART" id="SM00594">
    <property type="entry name" value="UAS"/>
    <property type="match status" value="1"/>
</dbReference>
<dbReference type="CDD" id="cd14413">
    <property type="entry name" value="UBA_FAF1"/>
    <property type="match status" value="1"/>
</dbReference>
<dbReference type="GeneID" id="110235205"/>
<reference evidence="5" key="1">
    <citation type="submission" date="2022-11" db="UniProtKB">
        <authorList>
            <consortium name="EnsemblMetazoa"/>
        </authorList>
    </citation>
    <scope>IDENTIFICATION</scope>
</reference>
<dbReference type="PROSITE" id="PS50053">
    <property type="entry name" value="UBIQUITIN_2"/>
    <property type="match status" value="1"/>
</dbReference>
<dbReference type="Pfam" id="PF21021">
    <property type="entry name" value="FAF1"/>
    <property type="match status" value="1"/>
</dbReference>
<dbReference type="SUPFAM" id="SSF52833">
    <property type="entry name" value="Thioredoxin-like"/>
    <property type="match status" value="1"/>
</dbReference>
<dbReference type="InterPro" id="IPR050730">
    <property type="entry name" value="UBX_domain-protein"/>
</dbReference>
<dbReference type="InterPro" id="IPR033043">
    <property type="entry name" value="FAF1-like_UBX"/>
</dbReference>
<feature type="domain" description="UBX" evidence="3">
    <location>
        <begin position="581"/>
        <end position="658"/>
    </location>
</feature>
<dbReference type="PANTHER" id="PTHR23322">
    <property type="entry name" value="FAS-ASSOCIATED PROTEIN"/>
    <property type="match status" value="1"/>
</dbReference>
<evidence type="ECO:0000256" key="1">
    <source>
        <dbReference type="SAM" id="Coils"/>
    </source>
</evidence>
<organism evidence="5 6">
    <name type="scientific">Exaiptasia diaphana</name>
    <name type="common">Tropical sea anemone</name>
    <name type="synonym">Aiptasia pulchella</name>
    <dbReference type="NCBI Taxonomy" id="2652724"/>
    <lineage>
        <taxon>Eukaryota</taxon>
        <taxon>Metazoa</taxon>
        <taxon>Cnidaria</taxon>
        <taxon>Anthozoa</taxon>
        <taxon>Hexacorallia</taxon>
        <taxon>Actiniaria</taxon>
        <taxon>Aiptasiidae</taxon>
        <taxon>Exaiptasia</taxon>
    </lineage>
</organism>
<evidence type="ECO:0000313" key="5">
    <source>
        <dbReference type="EnsemblMetazoa" id="XP_020896306.2"/>
    </source>
</evidence>
<dbReference type="GO" id="GO:0005783">
    <property type="term" value="C:endoplasmic reticulum"/>
    <property type="evidence" value="ECO:0007669"/>
    <property type="project" value="TreeGrafter"/>
</dbReference>
<dbReference type="InterPro" id="IPR001012">
    <property type="entry name" value="UBX_dom"/>
</dbReference>
<dbReference type="PANTHER" id="PTHR23322:SF96">
    <property type="entry name" value="FAS-ASSOCIATED FACTOR 1"/>
    <property type="match status" value="1"/>
</dbReference>
<dbReference type="InterPro" id="IPR006577">
    <property type="entry name" value="UAS"/>
</dbReference>
<dbReference type="Gene3D" id="3.10.20.90">
    <property type="entry name" value="Phosphatidylinositol 3-kinase Catalytic Subunit, Chain A, domain 1"/>
    <property type="match status" value="3"/>
</dbReference>
<accession>A0A913WZ04</accession>
<dbReference type="Gene3D" id="3.40.30.10">
    <property type="entry name" value="Glutaredoxin"/>
    <property type="match status" value="1"/>
</dbReference>
<dbReference type="PROSITE" id="PS50033">
    <property type="entry name" value="UBX"/>
    <property type="match status" value="1"/>
</dbReference>
<proteinExistence type="predicted"/>
<dbReference type="EnsemblMetazoa" id="XM_021040647.2">
    <property type="protein sequence ID" value="XP_020896306.2"/>
    <property type="gene ID" value="LOC110235205"/>
</dbReference>
<dbReference type="InterPro" id="IPR044541">
    <property type="entry name" value="FAF1_UBA"/>
</dbReference>
<evidence type="ECO:0000259" key="3">
    <source>
        <dbReference type="PROSITE" id="PS50033"/>
    </source>
</evidence>
<dbReference type="InterPro" id="IPR029071">
    <property type="entry name" value="Ubiquitin-like_domsf"/>
</dbReference>
<dbReference type="GO" id="GO:0043130">
    <property type="term" value="F:ubiquitin binding"/>
    <property type="evidence" value="ECO:0007669"/>
    <property type="project" value="TreeGrafter"/>
</dbReference>
<keyword evidence="1" id="KW-0175">Coiled coil</keyword>
<dbReference type="Gene3D" id="1.10.8.10">
    <property type="entry name" value="DNA helicase RuvA subunit, C-terminal domain"/>
    <property type="match status" value="1"/>
</dbReference>
<dbReference type="InterPro" id="IPR000626">
    <property type="entry name" value="Ubiquitin-like_dom"/>
</dbReference>
<dbReference type="Proteomes" id="UP000887567">
    <property type="component" value="Unplaced"/>
</dbReference>
<feature type="region of interest" description="Disordered" evidence="2">
    <location>
        <begin position="277"/>
        <end position="309"/>
    </location>
</feature>
<name>A0A913WZ04_EXADI</name>
<protein>
    <recommendedName>
        <fullName evidence="7">FAS-associated factor 1</fullName>
    </recommendedName>
</protein>
<dbReference type="SUPFAM" id="SSF54236">
    <property type="entry name" value="Ubiquitin-like"/>
    <property type="match status" value="3"/>
</dbReference>
<dbReference type="OMA" id="YEGCKTI"/>
<feature type="coiled-coil region" evidence="1">
    <location>
        <begin position="497"/>
        <end position="567"/>
    </location>
</feature>
<feature type="domain" description="Ubiquitin-like" evidence="4">
    <location>
        <begin position="97"/>
        <end position="167"/>
    </location>
</feature>
<feature type="compositionally biased region" description="Acidic residues" evidence="2">
    <location>
        <begin position="290"/>
        <end position="302"/>
    </location>
</feature>
<dbReference type="KEGG" id="epa:110235205"/>
<evidence type="ECO:0000256" key="2">
    <source>
        <dbReference type="SAM" id="MobiDB-lite"/>
    </source>
</evidence>
<sequence length="661" mass="75201">MKHYANLHACVVMRNKRKMADEGDRDIILANFQSITGIDNLTECITLLEHHDWDLTTCVNSVLGADDVDSPIRPSSPPQEVQVIGQTIPLHHPPRRVKFLIEWKEKTLTVILGDHETVGTIKRMIEMQNGVPPDHQSLMGWAHNQTLNDETVLKDLNLREETALVLLTPTITETPKQSTPCAVSSALNGEAGSSGIGSPNVIEKVMLNIKYHTDEYNLPYPMTKTVGEVKSDVHSLTSIPCRNQHWSGWPDGTTDSLTLHEAKLSFPVHVLTVTKRENNEGSSKSTSIDVDMEQDDGSDEDESNLHIIDEDEDDDDMFADVPCRRQFTELLPQDSIDSSENLIKFAANFEGRYGDSHPHFYMGPLSEAIKEANGKSAKHRRPLLVYLHHDGSILANVFCGQLLCSETITNYIDSNFVIWAWDVSHDTNRARLLDMITTHFGSIAASTVRGFQTEKYPLILAVMKNRSALEVCSVLQGQLSLDELMTGLMSAYETFQQAMIQEIKDEEERELREMMRKEQDIAYEESLKEDRRKEEEKRKKQEEEIIAKKLQEEQALHEAQLKEAQRLSLVDQLADEPGPDCTEPISDLRFWLPNGQRLQRRFLASSHLQNVLTYVQTQGFLENDYKVVTNFPRRDLYTLDRTKSLQAHGIYPQEKIIVEER</sequence>
<dbReference type="OrthoDB" id="1920064at2759"/>
<dbReference type="InterPro" id="IPR036249">
    <property type="entry name" value="Thioredoxin-like_sf"/>
</dbReference>
<keyword evidence="6" id="KW-1185">Reference proteome</keyword>
<dbReference type="Pfam" id="PF00789">
    <property type="entry name" value="UBX"/>
    <property type="match status" value="1"/>
</dbReference>